<dbReference type="PANTHER" id="PTHR30204">
    <property type="entry name" value="REDOX-CYCLING DRUG-SENSING TRANSCRIPTIONAL ACTIVATOR SOXR"/>
    <property type="match status" value="1"/>
</dbReference>
<dbReference type="SMART" id="SM00422">
    <property type="entry name" value="HTH_MERR"/>
    <property type="match status" value="1"/>
</dbReference>
<evidence type="ECO:0000313" key="3">
    <source>
        <dbReference type="EMBL" id="CAH1706087.1"/>
    </source>
</evidence>
<reference evidence="3" key="1">
    <citation type="submission" date="2022-02" db="EMBL/GenBank/DDBJ databases">
        <authorList>
            <person name="Deutsch MARIE S."/>
        </authorList>
    </citation>
    <scope>NUCLEOTIDE SEQUENCE</scope>
    <source>
        <strain evidence="3">CIRM-BIA865</strain>
    </source>
</reference>
<dbReference type="AlphaFoldDB" id="A0AAU9R0V0"/>
<evidence type="ECO:0000256" key="1">
    <source>
        <dbReference type="ARBA" id="ARBA00023125"/>
    </source>
</evidence>
<name>A0AAU9R0V0_9LACO</name>
<dbReference type="InterPro" id="IPR000551">
    <property type="entry name" value="MerR-type_HTH_dom"/>
</dbReference>
<dbReference type="InterPro" id="IPR047057">
    <property type="entry name" value="MerR_fam"/>
</dbReference>
<dbReference type="RefSeq" id="WP_013439645.1">
    <property type="nucleotide sequence ID" value="NZ_OV915080.1"/>
</dbReference>
<accession>A0AAU9R0V0</accession>
<dbReference type="Gene3D" id="1.10.1660.10">
    <property type="match status" value="1"/>
</dbReference>
<feature type="domain" description="HTH merR-type" evidence="2">
    <location>
        <begin position="21"/>
        <end position="89"/>
    </location>
</feature>
<dbReference type="PANTHER" id="PTHR30204:SF82">
    <property type="entry name" value="TRANSCRIPTIONAL REGULATOR, MERR FAMILY"/>
    <property type="match status" value="1"/>
</dbReference>
<dbReference type="GO" id="GO:0003677">
    <property type="term" value="F:DNA binding"/>
    <property type="evidence" value="ECO:0007669"/>
    <property type="project" value="UniProtKB-KW"/>
</dbReference>
<sequence>MAEEKKPTEETKTKQGQEEKTFTISQVAELMNVAPSTLRYYDKEGLLPNIKRVNGIRIFEVKDFRWLKVLTCLKNTGMPIRRIKEYAKLAQEGDKTINERYQLIKDQRQLVLDQIDQLNYYMKELDYKEWYYETALKLGSERPLLEKRNPSIDDIEEVPEKLDVKELMKERNQDNG</sequence>
<dbReference type="GO" id="GO:0003700">
    <property type="term" value="F:DNA-binding transcription factor activity"/>
    <property type="evidence" value="ECO:0007669"/>
    <property type="project" value="InterPro"/>
</dbReference>
<evidence type="ECO:0000259" key="2">
    <source>
        <dbReference type="PROSITE" id="PS50937"/>
    </source>
</evidence>
<dbReference type="InterPro" id="IPR009061">
    <property type="entry name" value="DNA-bd_dom_put_sf"/>
</dbReference>
<gene>
    <name evidence="3" type="ORF">LDD865_0928</name>
</gene>
<dbReference type="PROSITE" id="PS50937">
    <property type="entry name" value="HTH_MERR_2"/>
    <property type="match status" value="1"/>
</dbReference>
<dbReference type="EMBL" id="OV915080">
    <property type="protein sequence ID" value="CAH1706087.1"/>
    <property type="molecule type" value="Genomic_DNA"/>
</dbReference>
<dbReference type="Pfam" id="PF13411">
    <property type="entry name" value="MerR_1"/>
    <property type="match status" value="1"/>
</dbReference>
<organism evidence="3 4">
    <name type="scientific">Lactobacillus delbrueckii subsp. delbrueckii</name>
    <dbReference type="NCBI Taxonomy" id="83684"/>
    <lineage>
        <taxon>Bacteria</taxon>
        <taxon>Bacillati</taxon>
        <taxon>Bacillota</taxon>
        <taxon>Bacilli</taxon>
        <taxon>Lactobacillales</taxon>
        <taxon>Lactobacillaceae</taxon>
        <taxon>Lactobacillus</taxon>
    </lineage>
</organism>
<dbReference type="SUPFAM" id="SSF46955">
    <property type="entry name" value="Putative DNA-binding domain"/>
    <property type="match status" value="1"/>
</dbReference>
<evidence type="ECO:0000313" key="4">
    <source>
        <dbReference type="Proteomes" id="UP001295440"/>
    </source>
</evidence>
<keyword evidence="1" id="KW-0238">DNA-binding</keyword>
<dbReference type="Proteomes" id="UP001295440">
    <property type="component" value="Chromosome"/>
</dbReference>
<protein>
    <submittedName>
        <fullName evidence="3">MerR family transcriptional regulator</fullName>
    </submittedName>
</protein>
<dbReference type="CDD" id="cd01109">
    <property type="entry name" value="HTH_YyaN"/>
    <property type="match status" value="1"/>
</dbReference>
<proteinExistence type="predicted"/>